<evidence type="ECO:0000313" key="1">
    <source>
        <dbReference type="EMBL" id="KAK3908913.1"/>
    </source>
</evidence>
<protein>
    <submittedName>
        <fullName evidence="1">3-isopropylmalate dehydratase small subunit</fullName>
    </submittedName>
</protein>
<dbReference type="Proteomes" id="UP001219518">
    <property type="component" value="Unassembled WGS sequence"/>
</dbReference>
<reference evidence="1" key="1">
    <citation type="submission" date="2021-07" db="EMBL/GenBank/DDBJ databases">
        <authorList>
            <person name="Catto M.A."/>
            <person name="Jacobson A."/>
            <person name="Kennedy G."/>
            <person name="Labadie P."/>
            <person name="Hunt B.G."/>
            <person name="Srinivasan R."/>
        </authorList>
    </citation>
    <scope>NUCLEOTIDE SEQUENCE</scope>
    <source>
        <strain evidence="1">PL_HMW_Pooled</strain>
        <tissue evidence="1">Head</tissue>
    </source>
</reference>
<dbReference type="EMBL" id="JAHWGI010000083">
    <property type="protein sequence ID" value="KAK3908913.1"/>
    <property type="molecule type" value="Genomic_DNA"/>
</dbReference>
<organism evidence="1 2">
    <name type="scientific">Frankliniella fusca</name>
    <dbReference type="NCBI Taxonomy" id="407009"/>
    <lineage>
        <taxon>Eukaryota</taxon>
        <taxon>Metazoa</taxon>
        <taxon>Ecdysozoa</taxon>
        <taxon>Arthropoda</taxon>
        <taxon>Hexapoda</taxon>
        <taxon>Insecta</taxon>
        <taxon>Pterygota</taxon>
        <taxon>Neoptera</taxon>
        <taxon>Paraneoptera</taxon>
        <taxon>Thysanoptera</taxon>
        <taxon>Terebrantia</taxon>
        <taxon>Thripoidea</taxon>
        <taxon>Thripidae</taxon>
        <taxon>Frankliniella</taxon>
    </lineage>
</organism>
<proteinExistence type="predicted"/>
<comment type="caution">
    <text evidence="1">The sequence shown here is derived from an EMBL/GenBank/DDBJ whole genome shotgun (WGS) entry which is preliminary data.</text>
</comment>
<evidence type="ECO:0000313" key="2">
    <source>
        <dbReference type="Proteomes" id="UP001219518"/>
    </source>
</evidence>
<name>A0AAE1L744_9NEOP</name>
<reference evidence="1" key="2">
    <citation type="journal article" date="2023" name="BMC Genomics">
        <title>Pest status, molecular evolution, and epigenetic factors derived from the genome assembly of Frankliniella fusca, a thysanopteran phytovirus vector.</title>
        <authorList>
            <person name="Catto M.A."/>
            <person name="Labadie P.E."/>
            <person name="Jacobson A.L."/>
            <person name="Kennedy G.G."/>
            <person name="Srinivasan R."/>
            <person name="Hunt B.G."/>
        </authorList>
    </citation>
    <scope>NUCLEOTIDE SEQUENCE</scope>
    <source>
        <strain evidence="1">PL_HMW_Pooled</strain>
    </source>
</reference>
<keyword evidence="2" id="KW-1185">Reference proteome</keyword>
<gene>
    <name evidence="1" type="ORF">KUF71_019169</name>
</gene>
<accession>A0AAE1L744</accession>
<dbReference type="AlphaFoldDB" id="A0AAE1L744"/>
<sequence>MASSGMRCPSSCSCDPPEDPFRRFQWGLQWGVQGLLLTLLSPILRRQKLGHRLHRAGKPFHLHHSIITGIFSTMKDKQTVDILKNILKGKRQVSGVEEVLVGRPTVKNTHVAWEKVVIVCRFIVA</sequence>